<evidence type="ECO:0000313" key="3">
    <source>
        <dbReference type="Proteomes" id="UP000639775"/>
    </source>
</evidence>
<feature type="domain" description="N-acetyltransferase" evidence="1">
    <location>
        <begin position="1"/>
        <end position="145"/>
    </location>
</feature>
<name>A0A967BF84_9RHOB</name>
<evidence type="ECO:0000313" key="2">
    <source>
        <dbReference type="EMBL" id="NHQ72867.1"/>
    </source>
</evidence>
<dbReference type="Gene3D" id="3.40.630.30">
    <property type="match status" value="1"/>
</dbReference>
<reference evidence="2" key="1">
    <citation type="submission" date="2020-03" db="EMBL/GenBank/DDBJ databases">
        <title>Roseovarius gahaiensis sp. nov., isolated from Gahai Saline Lake, China.</title>
        <authorList>
            <person name="Sun X."/>
        </authorList>
    </citation>
    <scope>NUCLEOTIDE SEQUENCE</scope>
    <source>
        <strain evidence="2">GH877</strain>
    </source>
</reference>
<accession>A0A967BF84</accession>
<dbReference type="EMBL" id="JAAORB010000001">
    <property type="protein sequence ID" value="NHQ72867.1"/>
    <property type="molecule type" value="Genomic_DNA"/>
</dbReference>
<gene>
    <name evidence="2" type="ORF">HAT86_00095</name>
</gene>
<dbReference type="CDD" id="cd04301">
    <property type="entry name" value="NAT_SF"/>
    <property type="match status" value="1"/>
</dbReference>
<dbReference type="PROSITE" id="PS51186">
    <property type="entry name" value="GNAT"/>
    <property type="match status" value="1"/>
</dbReference>
<keyword evidence="3" id="KW-1185">Reference proteome</keyword>
<dbReference type="PANTHER" id="PTHR43138">
    <property type="entry name" value="ACETYLTRANSFERASE, GNAT FAMILY"/>
    <property type="match status" value="1"/>
</dbReference>
<dbReference type="GO" id="GO:0016747">
    <property type="term" value="F:acyltransferase activity, transferring groups other than amino-acyl groups"/>
    <property type="evidence" value="ECO:0007669"/>
    <property type="project" value="InterPro"/>
</dbReference>
<dbReference type="Proteomes" id="UP000639775">
    <property type="component" value="Unassembled WGS sequence"/>
</dbReference>
<comment type="caution">
    <text evidence="2">The sequence shown here is derived from an EMBL/GenBank/DDBJ whole genome shotgun (WGS) entry which is preliminary data.</text>
</comment>
<proteinExistence type="predicted"/>
<dbReference type="AlphaFoldDB" id="A0A967BF84"/>
<dbReference type="RefSeq" id="WP_167192769.1">
    <property type="nucleotide sequence ID" value="NZ_JAAORB010000001.1"/>
</dbReference>
<dbReference type="SUPFAM" id="SSF55729">
    <property type="entry name" value="Acyl-CoA N-acyltransferases (Nat)"/>
    <property type="match status" value="1"/>
</dbReference>
<dbReference type="PANTHER" id="PTHR43138:SF1">
    <property type="entry name" value="N-ACETYLTRANSFERASE ACA1"/>
    <property type="match status" value="1"/>
</dbReference>
<protein>
    <submittedName>
        <fullName evidence="2">GNAT family N-acetyltransferase</fullName>
    </submittedName>
</protein>
<dbReference type="InterPro" id="IPR016181">
    <property type="entry name" value="Acyl_CoA_acyltransferase"/>
</dbReference>
<evidence type="ECO:0000259" key="1">
    <source>
        <dbReference type="PROSITE" id="PS51186"/>
    </source>
</evidence>
<organism evidence="2 3">
    <name type="scientific">Roseovarius gahaiensis</name>
    <dbReference type="NCBI Taxonomy" id="2716691"/>
    <lineage>
        <taxon>Bacteria</taxon>
        <taxon>Pseudomonadati</taxon>
        <taxon>Pseudomonadota</taxon>
        <taxon>Alphaproteobacteria</taxon>
        <taxon>Rhodobacterales</taxon>
        <taxon>Roseobacteraceae</taxon>
        <taxon>Roseovarius</taxon>
    </lineage>
</organism>
<sequence length="146" mass="16072">MLRDTIRKGDTYAIDPNLTRERVLELWVEQPRAVYVAERDGAVLGTYYIKSNQAGNGAHVCNCGYIVSAEARGQGLARTMCLHSQATAVKLGYRAMQFNLVVSTNVGAIHLWTDLGFETVGRLPGAFDHPEAGLVDALVMYKWLDA</sequence>
<dbReference type="InterPro" id="IPR000182">
    <property type="entry name" value="GNAT_dom"/>
</dbReference>
<dbReference type="InterPro" id="IPR052742">
    <property type="entry name" value="Mito_N-acetyltransferase"/>
</dbReference>
<dbReference type="Pfam" id="PF00583">
    <property type="entry name" value="Acetyltransf_1"/>
    <property type="match status" value="1"/>
</dbReference>